<comment type="caution">
    <text evidence="2">The sequence shown here is derived from an EMBL/GenBank/DDBJ whole genome shotgun (WGS) entry which is preliminary data.</text>
</comment>
<dbReference type="SUPFAM" id="SSF160631">
    <property type="entry name" value="SMI1/KNR4-like"/>
    <property type="match status" value="1"/>
</dbReference>
<evidence type="ECO:0000259" key="1">
    <source>
        <dbReference type="Pfam" id="PF09346"/>
    </source>
</evidence>
<dbReference type="InterPro" id="IPR018958">
    <property type="entry name" value="Knr4/Smi1-like_dom"/>
</dbReference>
<sequence length="200" mass="23095">MLENNILSKIDKLSLKSKYVKKYPSDPIKIIKGVGNITGEINKQHVDFLKKTNGASILDYCFWGIKNSNLFPRNIYDEMSNVWYKNPLTSLSFWCIAGNSAGEYFGYIPQKDSKGNHFIAYLNKISSSEIHLVSSSFNIFMSKFLDEVSIKISDDEESLDIDYSFFLDSHKIAKDDDELMIYLDKKPPKINLIEYHSRTY</sequence>
<organism evidence="2 3">
    <name type="scientific">Pelistega ratti</name>
    <dbReference type="NCBI Taxonomy" id="2652177"/>
    <lineage>
        <taxon>Bacteria</taxon>
        <taxon>Pseudomonadati</taxon>
        <taxon>Pseudomonadota</taxon>
        <taxon>Betaproteobacteria</taxon>
        <taxon>Burkholderiales</taxon>
        <taxon>Alcaligenaceae</taxon>
        <taxon>Pelistega</taxon>
    </lineage>
</organism>
<gene>
    <name evidence="2" type="ORF">F9B74_05570</name>
</gene>
<dbReference type="Gene3D" id="3.40.1580.10">
    <property type="entry name" value="SMI1/KNR4-like"/>
    <property type="match status" value="1"/>
</dbReference>
<evidence type="ECO:0000313" key="2">
    <source>
        <dbReference type="EMBL" id="NEN75793.1"/>
    </source>
</evidence>
<dbReference type="Pfam" id="PF09346">
    <property type="entry name" value="SMI1_KNR4"/>
    <property type="match status" value="1"/>
</dbReference>
<keyword evidence="3" id="KW-1185">Reference proteome</keyword>
<dbReference type="InterPro" id="IPR037883">
    <property type="entry name" value="Knr4/Smi1-like_sf"/>
</dbReference>
<proteinExistence type="predicted"/>
<dbReference type="RefSeq" id="WP_163764383.1">
    <property type="nucleotide sequence ID" value="NZ_JAAGYR010000009.1"/>
</dbReference>
<dbReference type="AlphaFoldDB" id="A0A6L9Y623"/>
<dbReference type="EMBL" id="JAAGYR010000009">
    <property type="protein sequence ID" value="NEN75793.1"/>
    <property type="molecule type" value="Genomic_DNA"/>
</dbReference>
<reference evidence="2 3" key="1">
    <citation type="submission" date="2020-02" db="EMBL/GenBank/DDBJ databases">
        <title>Pelistega sp. NLN82 were isolated from wild rodents of the Hainan Island.</title>
        <authorList>
            <person name="Niu N."/>
            <person name="Zhou J."/>
        </authorList>
    </citation>
    <scope>NUCLEOTIDE SEQUENCE [LARGE SCALE GENOMIC DNA]</scope>
    <source>
        <strain evidence="2 3">NLN82</strain>
    </source>
</reference>
<protein>
    <submittedName>
        <fullName evidence="2">SMI1/KNR4 family protein</fullName>
    </submittedName>
</protein>
<accession>A0A6L9Y623</accession>
<dbReference type="Proteomes" id="UP000477651">
    <property type="component" value="Unassembled WGS sequence"/>
</dbReference>
<evidence type="ECO:0000313" key="3">
    <source>
        <dbReference type="Proteomes" id="UP000477651"/>
    </source>
</evidence>
<name>A0A6L9Y623_9BURK</name>
<feature type="domain" description="Knr4/Smi1-like" evidence="1">
    <location>
        <begin position="45"/>
        <end position="142"/>
    </location>
</feature>